<sequence>MSAGEEMSPGSDDESCPMKQSAVRRPVTAVRSGVGLEGRVGCGESLTKPQAAQRCAIHLFGVSAKGLSELKLAVKKTPTRIIGPPTTLINEAIYLRSHHASNLQQACCVKLNANCRQTSDSNP</sequence>
<keyword evidence="3" id="KW-1185">Reference proteome</keyword>
<comment type="caution">
    <text evidence="2">The sequence shown here is derived from an EMBL/GenBank/DDBJ whole genome shotgun (WGS) entry which is preliminary data.</text>
</comment>
<evidence type="ECO:0000313" key="2">
    <source>
        <dbReference type="EMBL" id="GBN14902.1"/>
    </source>
</evidence>
<accession>A0A4Y2LJX0</accession>
<feature type="region of interest" description="Disordered" evidence="1">
    <location>
        <begin position="1"/>
        <end position="26"/>
    </location>
</feature>
<dbReference type="EMBL" id="BGPR01005963">
    <property type="protein sequence ID" value="GBN14902.1"/>
    <property type="molecule type" value="Genomic_DNA"/>
</dbReference>
<evidence type="ECO:0000313" key="3">
    <source>
        <dbReference type="Proteomes" id="UP000499080"/>
    </source>
</evidence>
<proteinExistence type="predicted"/>
<dbReference type="Proteomes" id="UP000499080">
    <property type="component" value="Unassembled WGS sequence"/>
</dbReference>
<dbReference type="AlphaFoldDB" id="A0A4Y2LJX0"/>
<name>A0A4Y2LJX0_ARAVE</name>
<organism evidence="2 3">
    <name type="scientific">Araneus ventricosus</name>
    <name type="common">Orbweaver spider</name>
    <name type="synonym">Epeira ventricosa</name>
    <dbReference type="NCBI Taxonomy" id="182803"/>
    <lineage>
        <taxon>Eukaryota</taxon>
        <taxon>Metazoa</taxon>
        <taxon>Ecdysozoa</taxon>
        <taxon>Arthropoda</taxon>
        <taxon>Chelicerata</taxon>
        <taxon>Arachnida</taxon>
        <taxon>Araneae</taxon>
        <taxon>Araneomorphae</taxon>
        <taxon>Entelegynae</taxon>
        <taxon>Araneoidea</taxon>
        <taxon>Araneidae</taxon>
        <taxon>Araneus</taxon>
    </lineage>
</organism>
<evidence type="ECO:0000256" key="1">
    <source>
        <dbReference type="SAM" id="MobiDB-lite"/>
    </source>
</evidence>
<protein>
    <submittedName>
        <fullName evidence="2">Uncharacterized protein</fullName>
    </submittedName>
</protein>
<reference evidence="2 3" key="1">
    <citation type="journal article" date="2019" name="Sci. Rep.">
        <title>Orb-weaving spider Araneus ventricosus genome elucidates the spidroin gene catalogue.</title>
        <authorList>
            <person name="Kono N."/>
            <person name="Nakamura H."/>
            <person name="Ohtoshi R."/>
            <person name="Moran D.A.P."/>
            <person name="Shinohara A."/>
            <person name="Yoshida Y."/>
            <person name="Fujiwara M."/>
            <person name="Mori M."/>
            <person name="Tomita M."/>
            <person name="Arakawa K."/>
        </authorList>
    </citation>
    <scope>NUCLEOTIDE SEQUENCE [LARGE SCALE GENOMIC DNA]</scope>
</reference>
<gene>
    <name evidence="2" type="ORF">AVEN_149150_1</name>
</gene>